<name>A0A552U9X8_9SPHN</name>
<dbReference type="AlphaFoldDB" id="A0A552U9X8"/>
<feature type="topological domain" description="Cytoplasmic" evidence="10">
    <location>
        <begin position="1"/>
        <end position="7"/>
    </location>
</feature>
<evidence type="ECO:0000256" key="10">
    <source>
        <dbReference type="HAMAP-Rule" id="MF_01959"/>
    </source>
</evidence>
<keyword evidence="3 10" id="KW-0812">Transmembrane</keyword>
<keyword evidence="9 10" id="KW-0472">Membrane</keyword>
<comment type="function">
    <text evidence="10">Heme chaperone required for the biogenesis of c-type cytochromes. Transiently binds heme delivered by CcmC and transfers the heme to apo-cytochromes in a process facilitated by CcmF and CcmH.</text>
</comment>
<keyword evidence="6 10" id="KW-0735">Signal-anchor</keyword>
<keyword evidence="10" id="KW-1003">Cell membrane</keyword>
<reference evidence="12 13" key="1">
    <citation type="submission" date="2019-07" db="EMBL/GenBank/DDBJ databases">
        <title>Novel species isolated from glacier.</title>
        <authorList>
            <person name="Liu Q."/>
            <person name="Xin Y.-H."/>
        </authorList>
    </citation>
    <scope>NUCLEOTIDE SEQUENCE [LARGE SCALE GENOMIC DNA]</scope>
    <source>
        <strain evidence="12 13">LB1R16</strain>
    </source>
</reference>
<dbReference type="InterPro" id="IPR004329">
    <property type="entry name" value="CcmE"/>
</dbReference>
<dbReference type="PANTHER" id="PTHR34128:SF2">
    <property type="entry name" value="CYTOCHROME C-TYPE BIOGENESIS PROTEIN CCME HOMOLOG, MITOCHONDRIAL"/>
    <property type="match status" value="1"/>
</dbReference>
<feature type="binding site" description="covalent" evidence="10 11">
    <location>
        <position position="122"/>
    </location>
    <ligand>
        <name>heme</name>
        <dbReference type="ChEBI" id="CHEBI:30413"/>
    </ligand>
</feature>
<keyword evidence="8 10" id="KW-0408">Iron</keyword>
<dbReference type="Proteomes" id="UP000317894">
    <property type="component" value="Unassembled WGS sequence"/>
</dbReference>
<dbReference type="PANTHER" id="PTHR34128">
    <property type="entry name" value="CYTOCHROME C-TYPE BIOGENESIS PROTEIN CCME HOMOLOG, MITOCHONDRIAL"/>
    <property type="match status" value="1"/>
</dbReference>
<evidence type="ECO:0000256" key="7">
    <source>
        <dbReference type="ARBA" id="ARBA00022989"/>
    </source>
</evidence>
<comment type="subcellular location">
    <subcellularLocation>
        <location evidence="10">Cell membrane</location>
        <topology evidence="10">Single-pass type II membrane protein</topology>
    </subcellularLocation>
    <subcellularLocation>
        <location evidence="1">Membrane</location>
    </subcellularLocation>
</comment>
<feature type="topological domain" description="Extracellular" evidence="10">
    <location>
        <begin position="29"/>
        <end position="143"/>
    </location>
</feature>
<dbReference type="InterPro" id="IPR036127">
    <property type="entry name" value="CcmE-like_sf"/>
</dbReference>
<keyword evidence="13" id="KW-1185">Reference proteome</keyword>
<evidence type="ECO:0000313" key="12">
    <source>
        <dbReference type="EMBL" id="TRW15012.1"/>
    </source>
</evidence>
<dbReference type="SUPFAM" id="SSF82093">
    <property type="entry name" value="Heme chaperone CcmE"/>
    <property type="match status" value="1"/>
</dbReference>
<dbReference type="EMBL" id="VJWA01000002">
    <property type="protein sequence ID" value="TRW15012.1"/>
    <property type="molecule type" value="Genomic_DNA"/>
</dbReference>
<accession>A0A552U9X8</accession>
<dbReference type="Pfam" id="PF03100">
    <property type="entry name" value="CcmE"/>
    <property type="match status" value="1"/>
</dbReference>
<evidence type="ECO:0000256" key="1">
    <source>
        <dbReference type="ARBA" id="ARBA00004370"/>
    </source>
</evidence>
<evidence type="ECO:0000313" key="13">
    <source>
        <dbReference type="Proteomes" id="UP000317894"/>
    </source>
</evidence>
<comment type="caution">
    <text evidence="12">The sequence shown here is derived from an EMBL/GenBank/DDBJ whole genome shotgun (WGS) entry which is preliminary data.</text>
</comment>
<organism evidence="12 13">
    <name type="scientific">Glacieibacterium frigidum</name>
    <dbReference type="NCBI Taxonomy" id="2593303"/>
    <lineage>
        <taxon>Bacteria</taxon>
        <taxon>Pseudomonadati</taxon>
        <taxon>Pseudomonadota</taxon>
        <taxon>Alphaproteobacteria</taxon>
        <taxon>Sphingomonadales</taxon>
        <taxon>Sphingosinicellaceae</taxon>
        <taxon>Glacieibacterium</taxon>
    </lineage>
</organism>
<evidence type="ECO:0000256" key="2">
    <source>
        <dbReference type="ARBA" id="ARBA00022617"/>
    </source>
</evidence>
<dbReference type="GO" id="GO:0005886">
    <property type="term" value="C:plasma membrane"/>
    <property type="evidence" value="ECO:0007669"/>
    <property type="project" value="UniProtKB-SubCell"/>
</dbReference>
<comment type="similarity">
    <text evidence="10">Belongs to the CcmE/CycJ family.</text>
</comment>
<dbReference type="NCBIfam" id="NF009731">
    <property type="entry name" value="PRK13254.1-5"/>
    <property type="match status" value="1"/>
</dbReference>
<feature type="binding site" description="axial binding residue" evidence="10 11">
    <location>
        <position position="126"/>
    </location>
    <ligand>
        <name>heme</name>
        <dbReference type="ChEBI" id="CHEBI:30413"/>
    </ligand>
    <ligandPart>
        <name>Fe</name>
        <dbReference type="ChEBI" id="CHEBI:18248"/>
    </ligandPart>
</feature>
<evidence type="ECO:0000256" key="11">
    <source>
        <dbReference type="PIRSR" id="PIRSR604329-50"/>
    </source>
</evidence>
<keyword evidence="4 10" id="KW-0479">Metal-binding</keyword>
<dbReference type="GO" id="GO:0017003">
    <property type="term" value="P:protein-heme linkage"/>
    <property type="evidence" value="ECO:0007669"/>
    <property type="project" value="UniProtKB-UniRule"/>
</dbReference>
<evidence type="ECO:0000256" key="9">
    <source>
        <dbReference type="ARBA" id="ARBA00023136"/>
    </source>
</evidence>
<protein>
    <recommendedName>
        <fullName evidence="10">Cytochrome c-type biogenesis protein CcmE</fullName>
    </recommendedName>
    <alternativeName>
        <fullName evidence="10">Cytochrome c maturation protein E</fullName>
    </alternativeName>
    <alternativeName>
        <fullName evidence="10">Heme chaperone CcmE</fullName>
    </alternativeName>
</protein>
<dbReference type="NCBIfam" id="NF009727">
    <property type="entry name" value="PRK13254.1-1"/>
    <property type="match status" value="1"/>
</dbReference>
<gene>
    <name evidence="10 12" type="primary">ccmE</name>
    <name evidence="10" type="synonym">cycJ</name>
    <name evidence="12" type="ORF">FMM06_15260</name>
</gene>
<keyword evidence="2 10" id="KW-0349">Heme</keyword>
<dbReference type="GO" id="GO:0020037">
    <property type="term" value="F:heme binding"/>
    <property type="evidence" value="ECO:0007669"/>
    <property type="project" value="InterPro"/>
</dbReference>
<sequence>MKAKHQRLTLAIGALVALGGAGALGLSTLGDSATYFYAPSDVAKKPPAKGEAIRLGGLVEMGSVAHAGAATVAFVVTDNAKTVPVRYTGIVPDLFREGQGVIAEGRFDERGMFVADTILAKHDEKYMPPEVAGTLHKVPGTVG</sequence>
<keyword evidence="7 10" id="KW-1133">Transmembrane helix</keyword>
<evidence type="ECO:0000256" key="6">
    <source>
        <dbReference type="ARBA" id="ARBA00022968"/>
    </source>
</evidence>
<dbReference type="InterPro" id="IPR012340">
    <property type="entry name" value="NA-bd_OB-fold"/>
</dbReference>
<dbReference type="RefSeq" id="WP_144335181.1">
    <property type="nucleotide sequence ID" value="NZ_VJWA01000002.1"/>
</dbReference>
<evidence type="ECO:0000256" key="5">
    <source>
        <dbReference type="ARBA" id="ARBA00022748"/>
    </source>
</evidence>
<evidence type="ECO:0000256" key="3">
    <source>
        <dbReference type="ARBA" id="ARBA00022692"/>
    </source>
</evidence>
<proteinExistence type="inferred from homology"/>
<evidence type="ECO:0000256" key="8">
    <source>
        <dbReference type="ARBA" id="ARBA00023004"/>
    </source>
</evidence>
<keyword evidence="5 10" id="KW-0201">Cytochrome c-type biogenesis</keyword>
<dbReference type="Gene3D" id="2.40.50.140">
    <property type="entry name" value="Nucleic acid-binding proteins"/>
    <property type="match status" value="1"/>
</dbReference>
<dbReference type="HAMAP" id="MF_01959">
    <property type="entry name" value="CcmE"/>
    <property type="match status" value="1"/>
</dbReference>
<evidence type="ECO:0000256" key="4">
    <source>
        <dbReference type="ARBA" id="ARBA00022723"/>
    </source>
</evidence>
<dbReference type="GO" id="GO:0046872">
    <property type="term" value="F:metal ion binding"/>
    <property type="evidence" value="ECO:0007669"/>
    <property type="project" value="UniProtKB-KW"/>
</dbReference>
<dbReference type="OrthoDB" id="9793584at2"/>
<dbReference type="GO" id="GO:0017004">
    <property type="term" value="P:cytochrome complex assembly"/>
    <property type="evidence" value="ECO:0007669"/>
    <property type="project" value="UniProtKB-KW"/>
</dbReference>